<sequence length="407" mass="46496">MYPQELIDEILDNLHDSPSALKACSLVSHQFYPRTRDYLFRCVDCPHPDVARIFDIARDSPELLRCIKRVQFRYPDFFLPQYQTATCEILHSLPSPMTLSFWADRVEVSHSTEECEWPQILPALMSSAPYLAVTRLELKGPQWCTFLEFHHIILSFPNLTELYILGMRHLIVYGGSVIMPASPAPRIKKMCMGGCISIPAFWEGLRSYRSVYLDHLEEFYAINFSPDEFCAIVQAANIVSNGLKVVEITCSCIPIWNFPGLSPNVSPLHLNATADLRLGGHLNDRMLPFINWWIKCFQAFEKESTIMERLTIKLGDWGSPVPPGQLEPLKRAFEELSDLLSRLVRNVDLVFQLKDYHAHPDLSVDCLRGAIVDACKVLKKTNSRAFDMTERTPDVPVFPFPASTRIF</sequence>
<accession>A0AA39NBJ3</accession>
<evidence type="ECO:0008006" key="3">
    <source>
        <dbReference type="Google" id="ProtNLM"/>
    </source>
</evidence>
<dbReference type="Proteomes" id="UP001175211">
    <property type="component" value="Unassembled WGS sequence"/>
</dbReference>
<comment type="caution">
    <text evidence="1">The sequence shown here is derived from an EMBL/GenBank/DDBJ whole genome shotgun (WGS) entry which is preliminary data.</text>
</comment>
<organism evidence="1 2">
    <name type="scientific">Armillaria tabescens</name>
    <name type="common">Ringless honey mushroom</name>
    <name type="synonym">Agaricus tabescens</name>
    <dbReference type="NCBI Taxonomy" id="1929756"/>
    <lineage>
        <taxon>Eukaryota</taxon>
        <taxon>Fungi</taxon>
        <taxon>Dikarya</taxon>
        <taxon>Basidiomycota</taxon>
        <taxon>Agaricomycotina</taxon>
        <taxon>Agaricomycetes</taxon>
        <taxon>Agaricomycetidae</taxon>
        <taxon>Agaricales</taxon>
        <taxon>Marasmiineae</taxon>
        <taxon>Physalacriaceae</taxon>
        <taxon>Desarmillaria</taxon>
    </lineage>
</organism>
<evidence type="ECO:0000313" key="2">
    <source>
        <dbReference type="Proteomes" id="UP001175211"/>
    </source>
</evidence>
<proteinExistence type="predicted"/>
<keyword evidence="2" id="KW-1185">Reference proteome</keyword>
<gene>
    <name evidence="1" type="ORF">EV420DRAFT_1639802</name>
</gene>
<protein>
    <recommendedName>
        <fullName evidence="3">F-box domain-containing protein</fullName>
    </recommendedName>
</protein>
<dbReference type="EMBL" id="JAUEPS010000009">
    <property type="protein sequence ID" value="KAK0462576.1"/>
    <property type="molecule type" value="Genomic_DNA"/>
</dbReference>
<name>A0AA39NBJ3_ARMTA</name>
<reference evidence="1" key="1">
    <citation type="submission" date="2023-06" db="EMBL/GenBank/DDBJ databases">
        <authorList>
            <consortium name="Lawrence Berkeley National Laboratory"/>
            <person name="Ahrendt S."/>
            <person name="Sahu N."/>
            <person name="Indic B."/>
            <person name="Wong-Bajracharya J."/>
            <person name="Merenyi Z."/>
            <person name="Ke H.-M."/>
            <person name="Monk M."/>
            <person name="Kocsube S."/>
            <person name="Drula E."/>
            <person name="Lipzen A."/>
            <person name="Balint B."/>
            <person name="Henrissat B."/>
            <person name="Andreopoulos B."/>
            <person name="Martin F.M."/>
            <person name="Harder C.B."/>
            <person name="Rigling D."/>
            <person name="Ford K.L."/>
            <person name="Foster G.D."/>
            <person name="Pangilinan J."/>
            <person name="Papanicolaou A."/>
            <person name="Barry K."/>
            <person name="LaButti K."/>
            <person name="Viragh M."/>
            <person name="Koriabine M."/>
            <person name="Yan M."/>
            <person name="Riley R."/>
            <person name="Champramary S."/>
            <person name="Plett K.L."/>
            <person name="Tsai I.J."/>
            <person name="Slot J."/>
            <person name="Sipos G."/>
            <person name="Plett J."/>
            <person name="Nagy L.G."/>
            <person name="Grigoriev I.V."/>
        </authorList>
    </citation>
    <scope>NUCLEOTIDE SEQUENCE</scope>
    <source>
        <strain evidence="1">CCBAS 213</strain>
    </source>
</reference>
<dbReference type="GeneID" id="85360570"/>
<dbReference type="RefSeq" id="XP_060334188.1">
    <property type="nucleotide sequence ID" value="XM_060477022.1"/>
</dbReference>
<dbReference type="AlphaFoldDB" id="A0AA39NBJ3"/>
<evidence type="ECO:0000313" key="1">
    <source>
        <dbReference type="EMBL" id="KAK0462576.1"/>
    </source>
</evidence>